<keyword evidence="5" id="KW-1185">Reference proteome</keyword>
<dbReference type="InterPro" id="IPR040680">
    <property type="entry name" value="DUF5643"/>
</dbReference>
<dbReference type="Proteomes" id="UP000075806">
    <property type="component" value="Unassembled WGS sequence"/>
</dbReference>
<evidence type="ECO:0008006" key="6">
    <source>
        <dbReference type="Google" id="ProtNLM"/>
    </source>
</evidence>
<keyword evidence="1" id="KW-0812">Transmembrane</keyword>
<feature type="transmembrane region" description="Helical" evidence="1">
    <location>
        <begin position="44"/>
        <end position="69"/>
    </location>
</feature>
<keyword evidence="1" id="KW-0472">Membrane</keyword>
<keyword evidence="1" id="KW-1133">Transmembrane helix</keyword>
<dbReference type="EMBL" id="LTAO01000023">
    <property type="protein sequence ID" value="KYG29522.1"/>
    <property type="molecule type" value="Genomic_DNA"/>
</dbReference>
<proteinExistence type="predicted"/>
<evidence type="ECO:0000256" key="1">
    <source>
        <dbReference type="SAM" id="Phobius"/>
    </source>
</evidence>
<evidence type="ECO:0000259" key="3">
    <source>
        <dbReference type="Pfam" id="PF18705"/>
    </source>
</evidence>
<gene>
    <name evidence="4" type="ORF">AZF04_08355</name>
</gene>
<reference evidence="4" key="1">
    <citation type="submission" date="2016-02" db="EMBL/GenBank/DDBJ databases">
        <title>Genome sequence of Bacillus trypoxylicola KCTC 13244(T).</title>
        <authorList>
            <person name="Jeong H."/>
            <person name="Park S.-H."/>
            <person name="Choi S.-K."/>
        </authorList>
    </citation>
    <scope>NUCLEOTIDE SEQUENCE [LARGE SCALE GENOMIC DNA]</scope>
    <source>
        <strain evidence="4">KCTC 13244</strain>
    </source>
</reference>
<dbReference type="InterPro" id="IPR025436">
    <property type="entry name" value="DUF4179"/>
</dbReference>
<dbReference type="STRING" id="519424.AZF04_08355"/>
<dbReference type="Pfam" id="PF13786">
    <property type="entry name" value="DUF4179"/>
    <property type="match status" value="1"/>
</dbReference>
<comment type="caution">
    <text evidence="4">The sequence shown here is derived from an EMBL/GenBank/DDBJ whole genome shotgun (WGS) entry which is preliminary data.</text>
</comment>
<dbReference type="Gene3D" id="2.60.40.1630">
    <property type="entry name" value="bacillus anthracis domain"/>
    <property type="match status" value="1"/>
</dbReference>
<accession>A0A161PBB8</accession>
<feature type="domain" description="DUF4179" evidence="2">
    <location>
        <begin position="43"/>
        <end position="126"/>
    </location>
</feature>
<evidence type="ECO:0000259" key="2">
    <source>
        <dbReference type="Pfam" id="PF13786"/>
    </source>
</evidence>
<evidence type="ECO:0000313" key="4">
    <source>
        <dbReference type="EMBL" id="KYG29522.1"/>
    </source>
</evidence>
<feature type="domain" description="DUF5643" evidence="3">
    <location>
        <begin position="225"/>
        <end position="327"/>
    </location>
</feature>
<dbReference type="Pfam" id="PF18705">
    <property type="entry name" value="DUF5643"/>
    <property type="match status" value="1"/>
</dbReference>
<dbReference type="AlphaFoldDB" id="A0A161PBB8"/>
<evidence type="ECO:0000313" key="5">
    <source>
        <dbReference type="Proteomes" id="UP000075806"/>
    </source>
</evidence>
<sequence>MNKEKFNRSIDDIEVPVEKLLARENIAMLQGKKRRKVRESVQSSLLAVSGLCLIILASGFFSTGMAAALSNLPIIGGALEEFVYSKEYSLKDYKTVIGESVEDNGMSVTLNEVVLDEGQLLISSTFHTELSDEDLEYNWFSDIEVYLNGSEITTLGGGGGPQEITDSYVNYFWTNDLPNVKMEDNQQIKIVFHNLERFDSKKVIEGKWSFSFTASGEKLMEDREIVSIDKQFMIEDDQLVNVEDLVLTPVSTRLSYSMENVTNDVNFKLEDQNGVELQEFSARSMGGKNYNRFLALDSHVTKLKVIPYIIDRAKGHEKILDDEIFEIEAK</sequence>
<name>A0A161PBB8_9BACI</name>
<dbReference type="RefSeq" id="WP_061949318.1">
    <property type="nucleotide sequence ID" value="NZ_LTAO01000023.1"/>
</dbReference>
<organism evidence="4 5">
    <name type="scientific">Alkalihalobacillus trypoxylicola</name>
    <dbReference type="NCBI Taxonomy" id="519424"/>
    <lineage>
        <taxon>Bacteria</taxon>
        <taxon>Bacillati</taxon>
        <taxon>Bacillota</taxon>
        <taxon>Bacilli</taxon>
        <taxon>Bacillales</taxon>
        <taxon>Bacillaceae</taxon>
        <taxon>Alkalihalobacillus</taxon>
    </lineage>
</organism>
<protein>
    <recommendedName>
        <fullName evidence="6">DUF4179 domain-containing protein</fullName>
    </recommendedName>
</protein>
<dbReference type="OrthoDB" id="2446801at2"/>